<dbReference type="Proteomes" id="UP001596201">
    <property type="component" value="Unassembled WGS sequence"/>
</dbReference>
<dbReference type="RefSeq" id="WP_227229167.1">
    <property type="nucleotide sequence ID" value="NZ_JAJCVJ010000001.1"/>
</dbReference>
<dbReference type="AlphaFoldDB" id="A0ABD5R6B5"/>
<organism evidence="2 3">
    <name type="scientific">Salinirubrum litoreum</name>
    <dbReference type="NCBI Taxonomy" id="1126234"/>
    <lineage>
        <taxon>Archaea</taxon>
        <taxon>Methanobacteriati</taxon>
        <taxon>Methanobacteriota</taxon>
        <taxon>Stenosarchaea group</taxon>
        <taxon>Halobacteria</taxon>
        <taxon>Halobacteriales</taxon>
        <taxon>Haloferacaceae</taxon>
        <taxon>Salinirubrum</taxon>
    </lineage>
</organism>
<evidence type="ECO:0000313" key="3">
    <source>
        <dbReference type="Proteomes" id="UP001596201"/>
    </source>
</evidence>
<evidence type="ECO:0000313" key="2">
    <source>
        <dbReference type="EMBL" id="MFC5365542.1"/>
    </source>
</evidence>
<evidence type="ECO:0000256" key="1">
    <source>
        <dbReference type="SAM" id="MobiDB-lite"/>
    </source>
</evidence>
<keyword evidence="3" id="KW-1185">Reference proteome</keyword>
<accession>A0ABD5R6B5</accession>
<protein>
    <submittedName>
        <fullName evidence="2">Uncharacterized protein</fullName>
    </submittedName>
</protein>
<feature type="region of interest" description="Disordered" evidence="1">
    <location>
        <begin position="34"/>
        <end position="55"/>
    </location>
</feature>
<sequence>MTSNSHNSVRWIDWKALCEARRDEEAIQKHKTRIPAHRTDFSTKSKYDPPGEPGKWKRLDKHNRGFKFSEKRNVEKPHLHYELWGDRSKGGFYFKLYRTLIITDHLHLDTYLRSRICDRVLSKKHNKSGVSIELTVLFESAIAMYEDPRLKKDDRRKVSSRLKKEKLDPVLRQMLKDCDVPYRQYEKQFNRYLNSGRRGDFTYYALPRAVRDRHYIPYVRDEEPLPWVEPEWSAEIESGEVYIPPSMVYSEGSEATEQVEQDKRALSPPEQPLIDSDQGVRGEA</sequence>
<feature type="compositionally biased region" description="Basic and acidic residues" evidence="1">
    <location>
        <begin position="37"/>
        <end position="55"/>
    </location>
</feature>
<feature type="region of interest" description="Disordered" evidence="1">
    <location>
        <begin position="247"/>
        <end position="284"/>
    </location>
</feature>
<reference evidence="2 3" key="1">
    <citation type="journal article" date="2019" name="Int. J. Syst. Evol. Microbiol.">
        <title>The Global Catalogue of Microorganisms (GCM) 10K type strain sequencing project: providing services to taxonomists for standard genome sequencing and annotation.</title>
        <authorList>
            <consortium name="The Broad Institute Genomics Platform"/>
            <consortium name="The Broad Institute Genome Sequencing Center for Infectious Disease"/>
            <person name="Wu L."/>
            <person name="Ma J."/>
        </authorList>
    </citation>
    <scope>NUCLEOTIDE SEQUENCE [LARGE SCALE GENOMIC DNA]</scope>
    <source>
        <strain evidence="2 3">CGMCC 1.12237</strain>
    </source>
</reference>
<comment type="caution">
    <text evidence="2">The sequence shown here is derived from an EMBL/GenBank/DDBJ whole genome shotgun (WGS) entry which is preliminary data.</text>
</comment>
<gene>
    <name evidence="2" type="ORF">ACFPJ5_01225</name>
</gene>
<proteinExistence type="predicted"/>
<name>A0ABD5R6B5_9EURY</name>
<dbReference type="EMBL" id="JBHSKX010000001">
    <property type="protein sequence ID" value="MFC5365542.1"/>
    <property type="molecule type" value="Genomic_DNA"/>
</dbReference>